<feature type="compositionally biased region" description="Polar residues" evidence="3">
    <location>
        <begin position="26"/>
        <end position="45"/>
    </location>
</feature>
<dbReference type="AlphaFoldDB" id="A0A2V1AJD6"/>
<evidence type="ECO:0000256" key="3">
    <source>
        <dbReference type="SAM" id="MobiDB-lite"/>
    </source>
</evidence>
<dbReference type="RefSeq" id="XP_025338674.1">
    <property type="nucleotide sequence ID" value="XM_025479201.1"/>
</dbReference>
<accession>A0A2V1AJD6</accession>
<dbReference type="GeneID" id="37000630"/>
<dbReference type="InterPro" id="IPR032054">
    <property type="entry name" value="Cdt1_C"/>
</dbReference>
<evidence type="ECO:0000256" key="2">
    <source>
        <dbReference type="ARBA" id="ARBA00023306"/>
    </source>
</evidence>
<keyword evidence="6" id="KW-1185">Reference proteome</keyword>
<evidence type="ECO:0000259" key="4">
    <source>
        <dbReference type="Pfam" id="PF16679"/>
    </source>
</evidence>
<protein>
    <recommendedName>
        <fullName evidence="4">DNA replication factor Cdt1 C-terminal domain-containing protein</fullName>
    </recommendedName>
</protein>
<gene>
    <name evidence="5" type="ORF">CXQ87_000628</name>
</gene>
<comment type="caution">
    <text evidence="5">The sequence shown here is derived from an EMBL/GenBank/DDBJ whole genome shotgun (WGS) entry which is preliminary data.</text>
</comment>
<dbReference type="EMBL" id="PKFP01000008">
    <property type="protein sequence ID" value="PVH17734.1"/>
    <property type="molecule type" value="Genomic_DNA"/>
</dbReference>
<name>A0A2V1AJD6_9ASCO</name>
<dbReference type="InterPro" id="IPR038090">
    <property type="entry name" value="Cdt1_C_WH_dom_sf"/>
</dbReference>
<organism evidence="5 6">
    <name type="scientific">Candidozyma duobushaemuli</name>
    <dbReference type="NCBI Taxonomy" id="1231522"/>
    <lineage>
        <taxon>Eukaryota</taxon>
        <taxon>Fungi</taxon>
        <taxon>Dikarya</taxon>
        <taxon>Ascomycota</taxon>
        <taxon>Saccharomycotina</taxon>
        <taxon>Pichiomycetes</taxon>
        <taxon>Metschnikowiaceae</taxon>
        <taxon>Candidozyma</taxon>
    </lineage>
</organism>
<feature type="compositionally biased region" description="Low complexity" evidence="3">
    <location>
        <begin position="52"/>
        <end position="65"/>
    </location>
</feature>
<dbReference type="Gene3D" id="1.10.10.1420">
    <property type="entry name" value="DNA replication factor Cdt1, C-terminal WH domain"/>
    <property type="match status" value="1"/>
</dbReference>
<evidence type="ECO:0000313" key="6">
    <source>
        <dbReference type="Proteomes" id="UP000244406"/>
    </source>
</evidence>
<feature type="compositionally biased region" description="Basic and acidic residues" evidence="3">
    <location>
        <begin position="7"/>
        <end position="22"/>
    </location>
</feature>
<dbReference type="Proteomes" id="UP000244406">
    <property type="component" value="Unassembled WGS sequence"/>
</dbReference>
<keyword evidence="2" id="KW-0131">Cell cycle</keyword>
<evidence type="ECO:0000313" key="5">
    <source>
        <dbReference type="EMBL" id="PVH17734.1"/>
    </source>
</evidence>
<sequence length="237" mass="26560">MSGFNDLLKKGEQALGGKDGKGPDLSNIQKDAQQAYDTYNKTDGSVTDKAKAAYSEYSSKSGGSEESSESKDISPTKVTKYKHIDGLKNDRSKFAFQEKISALETSKANGLSLLERIKLKERMNSKVDIGQRKKDDYDSYIRTKSPQIYDIIYELASVSSVNGPRASQSFTLSKVISIIKDSTVYATSEPEIQDVINDIEMKLGKERLQLIERNHNKVIRVYNLNREEDLQLLGKDN</sequence>
<dbReference type="VEuPathDB" id="FungiDB:CXQ87_000628"/>
<dbReference type="Pfam" id="PF16679">
    <property type="entry name" value="CDT1_C"/>
    <property type="match status" value="1"/>
</dbReference>
<comment type="similarity">
    <text evidence="1">Belongs to the Cdt1 family.</text>
</comment>
<evidence type="ECO:0000256" key="1">
    <source>
        <dbReference type="ARBA" id="ARBA00008356"/>
    </source>
</evidence>
<proteinExistence type="inferred from homology"/>
<feature type="region of interest" description="Disordered" evidence="3">
    <location>
        <begin position="1"/>
        <end position="76"/>
    </location>
</feature>
<reference evidence="5 6" key="1">
    <citation type="submission" date="2017-12" db="EMBL/GenBank/DDBJ databases">
        <title>Genome Sequence of the Amphotericin B-resistant Candida duobushaemulonii strain, B09383.</title>
        <authorList>
            <person name="Chow N.A."/>
            <person name="Gade L."/>
            <person name="Batra D."/>
            <person name="Rowe L.A."/>
            <person name="Loparev V.N."/>
            <person name="Litvintseva A.P."/>
        </authorList>
    </citation>
    <scope>NUCLEOTIDE SEQUENCE [LARGE SCALE GENOMIC DNA]</scope>
    <source>
        <strain evidence="5 6">B09383</strain>
    </source>
</reference>
<feature type="domain" description="DNA replication factor Cdt1 C-terminal" evidence="4">
    <location>
        <begin position="112"/>
        <end position="197"/>
    </location>
</feature>